<protein>
    <submittedName>
        <fullName evidence="2">Hydroxyisourate hydrolase</fullName>
    </submittedName>
</protein>
<comment type="caution">
    <text evidence="2">The sequence shown here is derived from an EMBL/GenBank/DDBJ whole genome shotgun (WGS) entry which is preliminary data.</text>
</comment>
<dbReference type="InterPro" id="IPR023416">
    <property type="entry name" value="Transthyretin/HIU_hydrolase_d"/>
</dbReference>
<dbReference type="Gene3D" id="2.60.40.180">
    <property type="entry name" value="Transthyretin/hydroxyisourate hydrolase domain"/>
    <property type="match status" value="1"/>
</dbReference>
<evidence type="ECO:0000313" key="2">
    <source>
        <dbReference type="EMBL" id="MET7013597.1"/>
    </source>
</evidence>
<feature type="domain" description="Transthyretin/hydroxyisourate hydrolase" evidence="1">
    <location>
        <begin position="5"/>
        <end position="113"/>
    </location>
</feature>
<keyword evidence="3" id="KW-1185">Reference proteome</keyword>
<evidence type="ECO:0000259" key="1">
    <source>
        <dbReference type="Pfam" id="PF00576"/>
    </source>
</evidence>
<sequence length="114" mass="12539">MAGGISMHGVDVARGVPARGMQVELWMLAPESRLLGRGTLSEIGVWEDPVTRTEVIVVGTYEARFYAGAYFEASGSAPGILDVLPFRFVIRDPSQHYHLPLKMTPWGYSLFRGA</sequence>
<dbReference type="GO" id="GO:0016787">
    <property type="term" value="F:hydrolase activity"/>
    <property type="evidence" value="ECO:0007669"/>
    <property type="project" value="UniProtKB-KW"/>
</dbReference>
<dbReference type="InterPro" id="IPR036817">
    <property type="entry name" value="Transthyretin/HIU_hydrolase_sf"/>
</dbReference>
<dbReference type="Pfam" id="PF00576">
    <property type="entry name" value="Transthyretin"/>
    <property type="match status" value="1"/>
</dbReference>
<dbReference type="EMBL" id="JBEWZI010000004">
    <property type="protein sequence ID" value="MET7013597.1"/>
    <property type="molecule type" value="Genomic_DNA"/>
</dbReference>
<keyword evidence="2" id="KW-0378">Hydrolase</keyword>
<gene>
    <name evidence="2" type="ORF">ABXR19_05310</name>
</gene>
<dbReference type="Proteomes" id="UP001549691">
    <property type="component" value="Unassembled WGS sequence"/>
</dbReference>
<accession>A0ABV2TI42</accession>
<reference evidence="2 3" key="1">
    <citation type="submission" date="2024-07" db="EMBL/GenBank/DDBJ databases">
        <title>Uliginosibacterium flavum JJ3220;KACC:17644.</title>
        <authorList>
            <person name="Kim M.K."/>
        </authorList>
    </citation>
    <scope>NUCLEOTIDE SEQUENCE [LARGE SCALE GENOMIC DNA]</scope>
    <source>
        <strain evidence="2 3">KACC:17644</strain>
    </source>
</reference>
<evidence type="ECO:0000313" key="3">
    <source>
        <dbReference type="Proteomes" id="UP001549691"/>
    </source>
</evidence>
<organism evidence="2 3">
    <name type="scientific">Uliginosibacterium flavum</name>
    <dbReference type="NCBI Taxonomy" id="1396831"/>
    <lineage>
        <taxon>Bacteria</taxon>
        <taxon>Pseudomonadati</taxon>
        <taxon>Pseudomonadota</taxon>
        <taxon>Betaproteobacteria</taxon>
        <taxon>Rhodocyclales</taxon>
        <taxon>Zoogloeaceae</taxon>
        <taxon>Uliginosibacterium</taxon>
    </lineage>
</organism>
<name>A0ABV2TI42_9RHOO</name>
<dbReference type="PANTHER" id="PTHR10395:SF7">
    <property type="entry name" value="5-HYDROXYISOURATE HYDROLASE"/>
    <property type="match status" value="1"/>
</dbReference>
<dbReference type="SUPFAM" id="SSF49472">
    <property type="entry name" value="Transthyretin (synonym: prealbumin)"/>
    <property type="match status" value="1"/>
</dbReference>
<dbReference type="PANTHER" id="PTHR10395">
    <property type="entry name" value="URICASE AND TRANSTHYRETIN-RELATED"/>
    <property type="match status" value="1"/>
</dbReference>
<proteinExistence type="predicted"/>